<evidence type="ECO:0000313" key="2">
    <source>
        <dbReference type="Proteomes" id="UP000824002"/>
    </source>
</evidence>
<dbReference type="AlphaFoldDB" id="A0A9D1FQ51"/>
<dbReference type="Proteomes" id="UP000824002">
    <property type="component" value="Unassembled WGS sequence"/>
</dbReference>
<dbReference type="SUPFAM" id="SSF51445">
    <property type="entry name" value="(Trans)glycosidases"/>
    <property type="match status" value="1"/>
</dbReference>
<comment type="caution">
    <text evidence="1">The sequence shown here is derived from an EMBL/GenBank/DDBJ whole genome shotgun (WGS) entry which is preliminary data.</text>
</comment>
<dbReference type="InterPro" id="IPR017853">
    <property type="entry name" value="GH"/>
</dbReference>
<name>A0A9D1FQ51_9FIRM</name>
<reference evidence="1" key="1">
    <citation type="submission" date="2020-10" db="EMBL/GenBank/DDBJ databases">
        <authorList>
            <person name="Gilroy R."/>
        </authorList>
    </citation>
    <scope>NUCLEOTIDE SEQUENCE</scope>
    <source>
        <strain evidence="1">CHK199-13235</strain>
    </source>
</reference>
<proteinExistence type="predicted"/>
<evidence type="ECO:0000313" key="1">
    <source>
        <dbReference type="EMBL" id="HIS77669.1"/>
    </source>
</evidence>
<accession>A0A9D1FQ51</accession>
<evidence type="ECO:0008006" key="3">
    <source>
        <dbReference type="Google" id="ProtNLM"/>
    </source>
</evidence>
<sequence length="713" mass="80600">MEQNQPVQSEAMFCLEQEAFRYPLLDIPPVAHCPLRIEGGKRYIFSYAGTDIVTLELPEGVSVRCRKGSDGVVQSSPLIQQLGFAAEKEVEAVVRLRVRKDGFCMRPRRAQGPEAILAQSGRPLLYQVNGFYGVWEDILLEWYGTEWNWTGPVCTVSPQGETSAEFRVKLGPSPFLLLIKPRYYGQHLGYRYYQPWERRPNPKPVSGWCSWEAFHNQVTQKDIEETADWLKQLVPYGLEYLQIDDGYEQPLIPPEGGKIQDAWLTPNQKFPGGHEAIISSCVKNGIRPGVWTNSCITNEEAADSSPYCFQQGGKAIRGDWIQFILTCTPDVLRQEILPYYQELSAKGYAYFKADAMRHLLLDGLKECVRRGILCDDEADRRYRAYYETIRQGIGKDAYLLSCWGGLTPCVGIADACRVATDANPNWPAIQMQIEDTARWFFAQRVLFTVDPDHICARTKPEWARTLLSIVSLTGGIYMLSDAVSCYDPSRMQDICRTLPAQEVYTAETGNLDYTFPAFPGITFSDTPEEYAERTQAHWGAPEHFGTLWATHYAAGSRRWTVVCRTALNPLPDSRINLENIGLEPGRPYALYDFWEEKYLGCCEQSIPVHELPLGSSQVIAVVPLQEGLNLIGSTRHVSMDTVSVMDYHQSAEKLSMKVTFQPGQKIRYTFWGKGDWRLHTCQGGAVSLSQEGNLVTAEVLFTEKEAAFQLEKV</sequence>
<reference evidence="1" key="2">
    <citation type="journal article" date="2021" name="PeerJ">
        <title>Extensive microbial diversity within the chicken gut microbiome revealed by metagenomics and culture.</title>
        <authorList>
            <person name="Gilroy R."/>
            <person name="Ravi A."/>
            <person name="Getino M."/>
            <person name="Pursley I."/>
            <person name="Horton D.L."/>
            <person name="Alikhan N.F."/>
            <person name="Baker D."/>
            <person name="Gharbi K."/>
            <person name="Hall N."/>
            <person name="Watson M."/>
            <person name="Adriaenssens E.M."/>
            <person name="Foster-Nyarko E."/>
            <person name="Jarju S."/>
            <person name="Secka A."/>
            <person name="Antonio M."/>
            <person name="Oren A."/>
            <person name="Chaudhuri R.R."/>
            <person name="La Ragione R."/>
            <person name="Hildebrand F."/>
            <person name="Pallen M.J."/>
        </authorList>
    </citation>
    <scope>NUCLEOTIDE SEQUENCE</scope>
    <source>
        <strain evidence="1">CHK199-13235</strain>
    </source>
</reference>
<organism evidence="1 2">
    <name type="scientific">Candidatus Merdivicinus excrementipullorum</name>
    <dbReference type="NCBI Taxonomy" id="2840867"/>
    <lineage>
        <taxon>Bacteria</taxon>
        <taxon>Bacillati</taxon>
        <taxon>Bacillota</taxon>
        <taxon>Clostridia</taxon>
        <taxon>Eubacteriales</taxon>
        <taxon>Oscillospiraceae</taxon>
        <taxon>Oscillospiraceae incertae sedis</taxon>
        <taxon>Candidatus Merdivicinus</taxon>
    </lineage>
</organism>
<dbReference type="Gene3D" id="3.20.20.70">
    <property type="entry name" value="Aldolase class I"/>
    <property type="match status" value="1"/>
</dbReference>
<gene>
    <name evidence="1" type="ORF">IAB51_12865</name>
</gene>
<dbReference type="InterPro" id="IPR013785">
    <property type="entry name" value="Aldolase_TIM"/>
</dbReference>
<protein>
    <recommendedName>
        <fullName evidence="3">Alpha-galactosidase</fullName>
    </recommendedName>
</protein>
<dbReference type="EMBL" id="DVJP01000082">
    <property type="protein sequence ID" value="HIS77669.1"/>
    <property type="molecule type" value="Genomic_DNA"/>
</dbReference>